<feature type="transmembrane region" description="Helical" evidence="1">
    <location>
        <begin position="38"/>
        <end position="57"/>
    </location>
</feature>
<dbReference type="OrthoDB" id="1932429at2"/>
<keyword evidence="1" id="KW-0472">Membrane</keyword>
<evidence type="ECO:0000313" key="2">
    <source>
        <dbReference type="EMBL" id="GGI12011.1"/>
    </source>
</evidence>
<sequence length="96" mass="11447">MGKKVIDIVKLRKIAIICWLISIPLNFIGRLIYGFNIFFYLGIFFLFLFVIITLFFWKCPNCKVRLPFQINFETEVYDYVLCPHCEIKVEDGEIIE</sequence>
<dbReference type="Proteomes" id="UP000626244">
    <property type="component" value="Unassembled WGS sequence"/>
</dbReference>
<reference evidence="3" key="1">
    <citation type="journal article" date="2019" name="Int. J. Syst. Evol. Microbiol.">
        <title>The Global Catalogue of Microorganisms (GCM) 10K type strain sequencing project: providing services to taxonomists for standard genome sequencing and annotation.</title>
        <authorList>
            <consortium name="The Broad Institute Genomics Platform"/>
            <consortium name="The Broad Institute Genome Sequencing Center for Infectious Disease"/>
            <person name="Wu L."/>
            <person name="Ma J."/>
        </authorList>
    </citation>
    <scope>NUCLEOTIDE SEQUENCE [LARGE SCALE GENOMIC DNA]</scope>
    <source>
        <strain evidence="3">CGMCC 1.14993</strain>
    </source>
</reference>
<proteinExistence type="predicted"/>
<name>A0A8J3AKR3_9BACI</name>
<evidence type="ECO:0000256" key="1">
    <source>
        <dbReference type="SAM" id="Phobius"/>
    </source>
</evidence>
<organism evidence="2 3">
    <name type="scientific">Gottfriedia solisilvae</name>
    <dbReference type="NCBI Taxonomy" id="1516104"/>
    <lineage>
        <taxon>Bacteria</taxon>
        <taxon>Bacillati</taxon>
        <taxon>Bacillota</taxon>
        <taxon>Bacilli</taxon>
        <taxon>Bacillales</taxon>
        <taxon>Bacillaceae</taxon>
        <taxon>Gottfriedia</taxon>
    </lineage>
</organism>
<keyword evidence="3" id="KW-1185">Reference proteome</keyword>
<dbReference type="AlphaFoldDB" id="A0A8J3AKR3"/>
<dbReference type="RefSeq" id="WP_142283068.1">
    <property type="nucleotide sequence ID" value="NZ_BMHB01000001.1"/>
</dbReference>
<gene>
    <name evidence="2" type="ORF">GCM10007380_10720</name>
</gene>
<comment type="caution">
    <text evidence="2">The sequence shown here is derived from an EMBL/GenBank/DDBJ whole genome shotgun (WGS) entry which is preliminary data.</text>
</comment>
<accession>A0A8J3AKR3</accession>
<evidence type="ECO:0000313" key="3">
    <source>
        <dbReference type="Proteomes" id="UP000626244"/>
    </source>
</evidence>
<dbReference type="EMBL" id="BMHB01000001">
    <property type="protein sequence ID" value="GGI12011.1"/>
    <property type="molecule type" value="Genomic_DNA"/>
</dbReference>
<keyword evidence="1" id="KW-1133">Transmembrane helix</keyword>
<feature type="transmembrane region" description="Helical" evidence="1">
    <location>
        <begin position="12"/>
        <end position="32"/>
    </location>
</feature>
<protein>
    <submittedName>
        <fullName evidence="2">Uncharacterized protein</fullName>
    </submittedName>
</protein>
<keyword evidence="1" id="KW-0812">Transmembrane</keyword>